<reference evidence="3 4" key="1">
    <citation type="submission" date="2015-09" db="EMBL/GenBank/DDBJ databases">
        <title>Host preference determinants of Valsa canker pathogens revealed by comparative genomics.</title>
        <authorList>
            <person name="Yin Z."/>
            <person name="Huang L."/>
        </authorList>
    </citation>
    <scope>NUCLEOTIDE SEQUENCE [LARGE SCALE GENOMIC DNA]</scope>
    <source>
        <strain evidence="3 4">SXYLt</strain>
    </source>
</reference>
<accession>A0A423XKA8</accession>
<feature type="region of interest" description="Disordered" evidence="1">
    <location>
        <begin position="199"/>
        <end position="226"/>
    </location>
</feature>
<dbReference type="Pfam" id="PF20978">
    <property type="entry name" value="Gta3"/>
    <property type="match status" value="1"/>
</dbReference>
<evidence type="ECO:0000256" key="1">
    <source>
        <dbReference type="SAM" id="MobiDB-lite"/>
    </source>
</evidence>
<dbReference type="PANTHER" id="PTHR15004:SF0">
    <property type="entry name" value="GLUTAMYL-TRNA(GLN) AMIDOTRANSFERASE SUBUNIT C, MITOCHONDRIAL"/>
    <property type="match status" value="1"/>
</dbReference>
<dbReference type="InParanoid" id="A0A423XKA8"/>
<proteinExistence type="predicted"/>
<evidence type="ECO:0000313" key="3">
    <source>
        <dbReference type="EMBL" id="ROW16926.1"/>
    </source>
</evidence>
<feature type="domain" description="Glutamyl-tRNA amidotransferase complex subunit Gta3" evidence="2">
    <location>
        <begin position="111"/>
        <end position="166"/>
    </location>
</feature>
<keyword evidence="4" id="KW-1185">Reference proteome</keyword>
<feature type="region of interest" description="Disordered" evidence="1">
    <location>
        <begin position="46"/>
        <end position="114"/>
    </location>
</feature>
<organism evidence="3 4">
    <name type="scientific">Cytospora leucostoma</name>
    <dbReference type="NCBI Taxonomy" id="1230097"/>
    <lineage>
        <taxon>Eukaryota</taxon>
        <taxon>Fungi</taxon>
        <taxon>Dikarya</taxon>
        <taxon>Ascomycota</taxon>
        <taxon>Pezizomycotina</taxon>
        <taxon>Sordariomycetes</taxon>
        <taxon>Sordariomycetidae</taxon>
        <taxon>Diaporthales</taxon>
        <taxon>Cytosporaceae</taxon>
        <taxon>Cytospora</taxon>
    </lineage>
</organism>
<dbReference type="GO" id="GO:0032543">
    <property type="term" value="P:mitochondrial translation"/>
    <property type="evidence" value="ECO:0007669"/>
    <property type="project" value="TreeGrafter"/>
</dbReference>
<dbReference type="OrthoDB" id="5522061at2759"/>
<feature type="compositionally biased region" description="Basic and acidic residues" evidence="1">
    <location>
        <begin position="207"/>
        <end position="217"/>
    </location>
</feature>
<dbReference type="AlphaFoldDB" id="A0A423XKA8"/>
<dbReference type="InterPro" id="IPR049545">
    <property type="entry name" value="Gta3_dom"/>
</dbReference>
<dbReference type="GO" id="GO:0006450">
    <property type="term" value="P:regulation of translational fidelity"/>
    <property type="evidence" value="ECO:0007669"/>
    <property type="project" value="InterPro"/>
</dbReference>
<dbReference type="EMBL" id="LKEB01000003">
    <property type="protein sequence ID" value="ROW16926.1"/>
    <property type="molecule type" value="Genomic_DNA"/>
</dbReference>
<dbReference type="GO" id="GO:0070681">
    <property type="term" value="P:glutaminyl-tRNAGln biosynthesis via transamidation"/>
    <property type="evidence" value="ECO:0007669"/>
    <property type="project" value="TreeGrafter"/>
</dbReference>
<dbReference type="GO" id="GO:0030956">
    <property type="term" value="C:glutamyl-tRNA(Gln) amidotransferase complex"/>
    <property type="evidence" value="ECO:0007669"/>
    <property type="project" value="TreeGrafter"/>
</dbReference>
<name>A0A423XKA8_9PEZI</name>
<dbReference type="GO" id="GO:0005739">
    <property type="term" value="C:mitochondrion"/>
    <property type="evidence" value="ECO:0007669"/>
    <property type="project" value="TreeGrafter"/>
</dbReference>
<protein>
    <recommendedName>
        <fullName evidence="2">Glutamyl-tRNA amidotransferase complex subunit Gta3 domain-containing protein</fullName>
    </recommendedName>
</protein>
<sequence>MNSTRVLTNGGLRALRRPRHQELKRTAIGPVASYICRRCMSQPAETTAQPVPLHDGSTRAPVPQSSSPSEQGKGDFGTIFTRPTWSVRSLLPTSQPQPQPSDSSPQPTGTTTSAITPTTLHHLLRLSALPPPGTPAEEASMLATLEAQLHFVRDIQSVDTTGVEPLRSIRDETSAGLAESTVTLDTLRDALSREAVVGHARRPQRLRTPDDGARSAEEELVEAETAGRRDKRYFVVASSKAKRGGE</sequence>
<evidence type="ECO:0000259" key="2">
    <source>
        <dbReference type="Pfam" id="PF20978"/>
    </source>
</evidence>
<evidence type="ECO:0000313" key="4">
    <source>
        <dbReference type="Proteomes" id="UP000285146"/>
    </source>
</evidence>
<gene>
    <name evidence="3" type="ORF">VPNG_01301</name>
</gene>
<feature type="compositionally biased region" description="Low complexity" evidence="1">
    <location>
        <begin position="92"/>
        <end position="114"/>
    </location>
</feature>
<dbReference type="Proteomes" id="UP000285146">
    <property type="component" value="Unassembled WGS sequence"/>
</dbReference>
<dbReference type="PANTHER" id="PTHR15004">
    <property type="entry name" value="GLUTAMYL-TRNA(GLN) AMIDOTRANSFERASE SUBUNIT C, MITOCHONDRIAL"/>
    <property type="match status" value="1"/>
</dbReference>
<comment type="caution">
    <text evidence="3">The sequence shown here is derived from an EMBL/GenBank/DDBJ whole genome shotgun (WGS) entry which is preliminary data.</text>
</comment>
<dbReference type="InterPro" id="IPR003837">
    <property type="entry name" value="GatC"/>
</dbReference>